<dbReference type="OrthoDB" id="3213476at2"/>
<evidence type="ECO:0000313" key="3">
    <source>
        <dbReference type="Proteomes" id="UP000188929"/>
    </source>
</evidence>
<feature type="transmembrane region" description="Helical" evidence="1">
    <location>
        <begin position="100"/>
        <end position="123"/>
    </location>
</feature>
<evidence type="ECO:0000256" key="1">
    <source>
        <dbReference type="SAM" id="Phobius"/>
    </source>
</evidence>
<accession>A0A1V2I0M1</accession>
<comment type="caution">
    <text evidence="2">The sequence shown here is derived from an EMBL/GenBank/DDBJ whole genome shotgun (WGS) entry which is preliminary data.</text>
</comment>
<sequence length="155" mass="16226">MDVAGSSRGARRAERLAQARRLAGQARQDRTVPWYLAFVCTAVGAGASFNAFGGTIGFLYALGLSAAFAALSWGTLRLVPAMMADLSEEGQGTARTWFTLLRAPVTARGFLVLAAAVPVTVALLKTVGFFFFGGVALVLVFTGLALAAAWALNRP</sequence>
<keyword evidence="1" id="KW-0812">Transmembrane</keyword>
<feature type="transmembrane region" description="Helical" evidence="1">
    <location>
        <begin position="58"/>
        <end position="79"/>
    </location>
</feature>
<name>A0A1V2I0M1_9ACTN</name>
<evidence type="ECO:0000313" key="2">
    <source>
        <dbReference type="EMBL" id="ONH22955.1"/>
    </source>
</evidence>
<feature type="transmembrane region" description="Helical" evidence="1">
    <location>
        <begin position="32"/>
        <end position="52"/>
    </location>
</feature>
<protein>
    <submittedName>
        <fullName evidence="2">Uncharacterized protein</fullName>
    </submittedName>
</protein>
<keyword evidence="1" id="KW-0472">Membrane</keyword>
<reference evidence="3" key="1">
    <citation type="submission" date="2016-10" db="EMBL/GenBank/DDBJ databases">
        <title>Frankia sp. NRRL B-16386 Genome sequencing.</title>
        <authorList>
            <person name="Ghodhbane-Gtari F."/>
            <person name="Swanson E."/>
            <person name="Gueddou A."/>
            <person name="Hezbri K."/>
            <person name="Ktari K."/>
            <person name="Nouioui I."/>
            <person name="Morris K."/>
            <person name="Simpson S."/>
            <person name="Abebe-Akele F."/>
            <person name="Thomas K."/>
            <person name="Gtari M."/>
            <person name="Tisa L.S."/>
        </authorList>
    </citation>
    <scope>NUCLEOTIDE SEQUENCE [LARGE SCALE GENOMIC DNA]</scope>
    <source>
        <strain evidence="3">NRRL B-16386</strain>
    </source>
</reference>
<proteinExistence type="predicted"/>
<feature type="transmembrane region" description="Helical" evidence="1">
    <location>
        <begin position="129"/>
        <end position="152"/>
    </location>
</feature>
<keyword evidence="1" id="KW-1133">Transmembrane helix</keyword>
<organism evidence="2 3">
    <name type="scientific">Pseudofrankia asymbiotica</name>
    <dbReference type="NCBI Taxonomy" id="1834516"/>
    <lineage>
        <taxon>Bacteria</taxon>
        <taxon>Bacillati</taxon>
        <taxon>Actinomycetota</taxon>
        <taxon>Actinomycetes</taxon>
        <taxon>Frankiales</taxon>
        <taxon>Frankiaceae</taxon>
        <taxon>Pseudofrankia</taxon>
    </lineage>
</organism>
<dbReference type="AlphaFoldDB" id="A0A1V2I0M1"/>
<gene>
    <name evidence="2" type="ORF">BL253_34385</name>
</gene>
<dbReference type="EMBL" id="MOMC01000095">
    <property type="protein sequence ID" value="ONH22955.1"/>
    <property type="molecule type" value="Genomic_DNA"/>
</dbReference>
<dbReference type="RefSeq" id="WP_076822008.1">
    <property type="nucleotide sequence ID" value="NZ_MOMC01000095.1"/>
</dbReference>
<dbReference type="Proteomes" id="UP000188929">
    <property type="component" value="Unassembled WGS sequence"/>
</dbReference>
<keyword evidence="3" id="KW-1185">Reference proteome</keyword>